<dbReference type="InterPro" id="IPR057446">
    <property type="entry name" value="PH_bac"/>
</dbReference>
<evidence type="ECO:0000313" key="4">
    <source>
        <dbReference type="Proteomes" id="UP001595685"/>
    </source>
</evidence>
<evidence type="ECO:0000313" key="3">
    <source>
        <dbReference type="EMBL" id="MFC3687387.1"/>
    </source>
</evidence>
<keyword evidence="1" id="KW-0812">Transmembrane</keyword>
<feature type="domain" description="PH" evidence="2">
    <location>
        <begin position="37"/>
        <end position="159"/>
    </location>
</feature>
<accession>A0ABV7WEP2</accession>
<sequence length="174" mass="18388">MSQWVAGLVVLLVVPLAFGLMWLGWRGRGRRQGDVPEPPAAPPAAGLGEPLLDPVEGLYVSTVRAGEWLDRVVVHGLGVRSDAVLHAGRAGLWFSRTGARDLFVPAEDLLAVRVESGIAGKYTVGEGLLVVRWRSRTPDGAAAAELDTGFRPREWATSAVLAATLQPLVPGGPA</sequence>
<name>A0ABV7WEP2_9MICO</name>
<gene>
    <name evidence="3" type="ORF">ACFOLH_03420</name>
</gene>
<feature type="transmembrane region" description="Helical" evidence="1">
    <location>
        <begin position="6"/>
        <end position="25"/>
    </location>
</feature>
<dbReference type="RefSeq" id="WP_340290629.1">
    <property type="nucleotide sequence ID" value="NZ_JBBEOI010000021.1"/>
</dbReference>
<keyword evidence="1" id="KW-0472">Membrane</keyword>
<keyword evidence="1" id="KW-1133">Transmembrane helix</keyword>
<dbReference type="Pfam" id="PF25362">
    <property type="entry name" value="bPH_11"/>
    <property type="match status" value="1"/>
</dbReference>
<organism evidence="3 4">
    <name type="scientific">Aquipuribacter hungaricus</name>
    <dbReference type="NCBI Taxonomy" id="545624"/>
    <lineage>
        <taxon>Bacteria</taxon>
        <taxon>Bacillati</taxon>
        <taxon>Actinomycetota</taxon>
        <taxon>Actinomycetes</taxon>
        <taxon>Micrococcales</taxon>
        <taxon>Intrasporangiaceae</taxon>
        <taxon>Aquipuribacter</taxon>
    </lineage>
</organism>
<dbReference type="Proteomes" id="UP001595685">
    <property type="component" value="Unassembled WGS sequence"/>
</dbReference>
<proteinExistence type="predicted"/>
<protein>
    <recommendedName>
        <fullName evidence="2">PH domain-containing protein</fullName>
    </recommendedName>
</protein>
<evidence type="ECO:0000256" key="1">
    <source>
        <dbReference type="SAM" id="Phobius"/>
    </source>
</evidence>
<evidence type="ECO:0000259" key="2">
    <source>
        <dbReference type="Pfam" id="PF25362"/>
    </source>
</evidence>
<dbReference type="EMBL" id="JBHRWW010000002">
    <property type="protein sequence ID" value="MFC3687387.1"/>
    <property type="molecule type" value="Genomic_DNA"/>
</dbReference>
<keyword evidence="4" id="KW-1185">Reference proteome</keyword>
<reference evidence="4" key="1">
    <citation type="journal article" date="2019" name="Int. J. Syst. Evol. Microbiol.">
        <title>The Global Catalogue of Microorganisms (GCM) 10K type strain sequencing project: providing services to taxonomists for standard genome sequencing and annotation.</title>
        <authorList>
            <consortium name="The Broad Institute Genomics Platform"/>
            <consortium name="The Broad Institute Genome Sequencing Center for Infectious Disease"/>
            <person name="Wu L."/>
            <person name="Ma J."/>
        </authorList>
    </citation>
    <scope>NUCLEOTIDE SEQUENCE [LARGE SCALE GENOMIC DNA]</scope>
    <source>
        <strain evidence="4">NCAIM B.02333</strain>
    </source>
</reference>
<comment type="caution">
    <text evidence="3">The sequence shown here is derived from an EMBL/GenBank/DDBJ whole genome shotgun (WGS) entry which is preliminary data.</text>
</comment>